<dbReference type="AlphaFoldDB" id="A0A2Z5QY33"/>
<dbReference type="KEGG" id="raj:RA11412_1069"/>
<reference evidence="1 2" key="1">
    <citation type="submission" date="2016-10" db="EMBL/GenBank/DDBJ databases">
        <title>Genome sequence of Rothia aeria strain JCM11412.</title>
        <authorList>
            <person name="Nambu T."/>
        </authorList>
    </citation>
    <scope>NUCLEOTIDE SEQUENCE [LARGE SCALE GENOMIC DNA]</scope>
    <source>
        <strain evidence="1 2">JCM 11412</strain>
    </source>
</reference>
<organism evidence="1 2">
    <name type="scientific">Rothia aeria</name>
    <dbReference type="NCBI Taxonomy" id="172042"/>
    <lineage>
        <taxon>Bacteria</taxon>
        <taxon>Bacillati</taxon>
        <taxon>Actinomycetota</taxon>
        <taxon>Actinomycetes</taxon>
        <taxon>Micrococcales</taxon>
        <taxon>Micrococcaceae</taxon>
        <taxon>Rothia</taxon>
    </lineage>
</organism>
<sequence length="40" mass="4476">MSLFLCVYSNTVGCSECCSSTTPHREDIHVANSARKHLYD</sequence>
<protein>
    <submittedName>
        <fullName evidence="1">Uncharacterized protein</fullName>
    </submittedName>
</protein>
<dbReference type="EMBL" id="AP017895">
    <property type="protein sequence ID" value="BAV87368.1"/>
    <property type="molecule type" value="Genomic_DNA"/>
</dbReference>
<name>A0A2Z5QY33_9MICC</name>
<accession>A0A2Z5QY33</accession>
<proteinExistence type="predicted"/>
<dbReference type="Proteomes" id="UP000250241">
    <property type="component" value="Chromosome"/>
</dbReference>
<evidence type="ECO:0000313" key="2">
    <source>
        <dbReference type="Proteomes" id="UP000250241"/>
    </source>
</evidence>
<keyword evidence="2" id="KW-1185">Reference proteome</keyword>
<gene>
    <name evidence="1" type="ORF">RA11412_1069</name>
</gene>
<evidence type="ECO:0000313" key="1">
    <source>
        <dbReference type="EMBL" id="BAV87368.1"/>
    </source>
</evidence>